<evidence type="ECO:0000256" key="2">
    <source>
        <dbReference type="SAM" id="Phobius"/>
    </source>
</evidence>
<keyword evidence="5" id="KW-1185">Reference proteome</keyword>
<dbReference type="Proteomes" id="UP000255326">
    <property type="component" value="Unassembled WGS sequence"/>
</dbReference>
<dbReference type="AlphaFoldDB" id="A0A370GJT3"/>
<accession>A0A370GJT3</accession>
<keyword evidence="2" id="KW-0812">Transmembrane</keyword>
<protein>
    <recommendedName>
        <fullName evidence="3">YqgU-like 6-bladed beta-propeller domain-containing protein</fullName>
    </recommendedName>
</protein>
<feature type="compositionally biased region" description="Polar residues" evidence="1">
    <location>
        <begin position="52"/>
        <end position="61"/>
    </location>
</feature>
<dbReference type="OrthoDB" id="2168335at2"/>
<reference evidence="4 5" key="1">
    <citation type="submission" date="2018-07" db="EMBL/GenBank/DDBJ databases">
        <title>Genomic Encyclopedia of Type Strains, Phase IV (KMG-IV): sequencing the most valuable type-strain genomes for metagenomic binning, comparative biology and taxonomic classification.</title>
        <authorList>
            <person name="Goeker M."/>
        </authorList>
    </citation>
    <scope>NUCLEOTIDE SEQUENCE [LARGE SCALE GENOMIC DNA]</scope>
    <source>
        <strain evidence="4 5">DSM 25281</strain>
    </source>
</reference>
<feature type="transmembrane region" description="Helical" evidence="2">
    <location>
        <begin position="12"/>
        <end position="31"/>
    </location>
</feature>
<evidence type="ECO:0000259" key="3">
    <source>
        <dbReference type="Pfam" id="PF21101"/>
    </source>
</evidence>
<dbReference type="SUPFAM" id="SSF69304">
    <property type="entry name" value="Tricorn protease N-terminal domain"/>
    <property type="match status" value="1"/>
</dbReference>
<dbReference type="RefSeq" id="WP_114744850.1">
    <property type="nucleotide sequence ID" value="NZ_QQAY01000003.1"/>
</dbReference>
<evidence type="ECO:0000256" key="1">
    <source>
        <dbReference type="SAM" id="MobiDB-lite"/>
    </source>
</evidence>
<evidence type="ECO:0000313" key="4">
    <source>
        <dbReference type="EMBL" id="RDI43945.1"/>
    </source>
</evidence>
<gene>
    <name evidence="4" type="ORF">DFR59_1037</name>
</gene>
<sequence length="397" mass="45805">MKKSGIERIVKEYWNTFFLSLIMIISLVSLISGCEDQPSQKPKTPLPDQKAVSPSTPNQHASPPEQEIKNKKPVMLQINEAQFQRFVGWLDNRKLLYLSQHGDQSQLFLYDLFKGTSTLLYSDAAPIVDVLTSPDNKMIMVHTAPFTYQAKLVFLDLQGEHLYSVDIDSFELGYDWNNWDSEKLTVTAFDEEWNFQVYILDWKQKKLQPIDSGQPLLKWFGKDILLAQDWQKDEQSLDAPIIKYSLQTLPQATLEKENVFQFNVLGHSLMTISEIKKDEALYEFTDAEGNVLFSFSVPSITQYSDWLVPYYDFNEETEDFLSFVPHESGAIDEYAGGYKLVDYNLQKKSSDVLFDQLDNEPLKCSPDGAMCLYGYQLEKLINVKTKEITELLEPERK</sequence>
<dbReference type="EMBL" id="QQAY01000003">
    <property type="protein sequence ID" value="RDI43945.1"/>
    <property type="molecule type" value="Genomic_DNA"/>
</dbReference>
<dbReference type="PROSITE" id="PS51257">
    <property type="entry name" value="PROKAR_LIPOPROTEIN"/>
    <property type="match status" value="1"/>
</dbReference>
<keyword evidence="2" id="KW-0472">Membrane</keyword>
<name>A0A370GJT3_9BACI</name>
<proteinExistence type="predicted"/>
<evidence type="ECO:0000313" key="5">
    <source>
        <dbReference type="Proteomes" id="UP000255326"/>
    </source>
</evidence>
<organism evidence="4 5">
    <name type="scientific">Falsibacillus pallidus</name>
    <dbReference type="NCBI Taxonomy" id="493781"/>
    <lineage>
        <taxon>Bacteria</taxon>
        <taxon>Bacillati</taxon>
        <taxon>Bacillota</taxon>
        <taxon>Bacilli</taxon>
        <taxon>Bacillales</taxon>
        <taxon>Bacillaceae</taxon>
        <taxon>Falsibacillus</taxon>
    </lineage>
</organism>
<dbReference type="Pfam" id="PF21101">
    <property type="entry name" value="YqgU"/>
    <property type="match status" value="1"/>
</dbReference>
<feature type="region of interest" description="Disordered" evidence="1">
    <location>
        <begin position="38"/>
        <end position="70"/>
    </location>
</feature>
<keyword evidence="2" id="KW-1133">Transmembrane helix</keyword>
<feature type="domain" description="YqgU-like 6-bladed beta-propeller" evidence="3">
    <location>
        <begin position="112"/>
        <end position="374"/>
    </location>
</feature>
<comment type="caution">
    <text evidence="4">The sequence shown here is derived from an EMBL/GenBank/DDBJ whole genome shotgun (WGS) entry which is preliminary data.</text>
</comment>
<dbReference type="InterPro" id="IPR048421">
    <property type="entry name" value="YqgU_beta-prop"/>
</dbReference>